<dbReference type="Gene3D" id="1.25.10.10">
    <property type="entry name" value="Leucine-rich Repeat Variant"/>
    <property type="match status" value="1"/>
</dbReference>
<sequence length="645" mass="73239">MKIISFFIFLYILSGIASSAEKSPKYTGSSTCESCHQVQYMAWSNSHHSWAWRRPESANVLGDFNNTKFGHAGFTYRFLKESEDYYVIADNGEDKTERFRVHSVVGVTPLQQYLVETGRGHLQALDVAWDSDNNRWYHLYPEEDTSAGTGMHWTGSYKNWNSRCAECHATDYQKNYDPLNNRYTSHQAEIGVGCEACHGPGEAHLSWANEPEKYVTNTWKGTNTKGLTAAYLRNNAESEINLCAGCHSRREPISANSPEPGSYYDNNYRLSLLSHGLYFPDGQIQDEVYVYGSFLQSKMYEKGVKCSNCHDTHSYRLKAEGNALCTQCHNHQGNGLFPSLNKKNYDSTDHHFHQLGSEGAECIECHMPERHYMVVDGRRDHSFRIPRPDLSEKMDVPNVCNNCHQDKTASWAKEEIAKRHPKVQHNTNHFAEVFNPTENRIDYQSVKQHLELANDQKLPAIIRATALERLFPAAGKLDFREIEPLLTDDNAWVRTAAANLIVYSPHTSKAQILIPLLNDSVRSVRLEAIKAFLETTPEKVTFSERLMIKKVMREYQQSLLDKADFPEIQMVIGGVALTKRNIPAAISAFGQAVELDPQLIQAWVMLARIRAAVGETSEAKQMLKKAVEANPDNKELMQMLKNFGL</sequence>
<evidence type="ECO:0000256" key="3">
    <source>
        <dbReference type="SAM" id="SignalP"/>
    </source>
</evidence>
<evidence type="ECO:0000313" key="6">
    <source>
        <dbReference type="EMBL" id="ODB98644.1"/>
    </source>
</evidence>
<organism evidence="6 7">
    <name type="scientific">Candidatus Thiodiazotropha endoloripes</name>
    <dbReference type="NCBI Taxonomy" id="1818881"/>
    <lineage>
        <taxon>Bacteria</taxon>
        <taxon>Pseudomonadati</taxon>
        <taxon>Pseudomonadota</taxon>
        <taxon>Gammaproteobacteria</taxon>
        <taxon>Chromatiales</taxon>
        <taxon>Sedimenticolaceae</taxon>
        <taxon>Candidatus Thiodiazotropha</taxon>
    </lineage>
</organism>
<name>A0A1E2UW26_9GAMM</name>
<dbReference type="SUPFAM" id="SSF48695">
    <property type="entry name" value="Multiheme cytochromes"/>
    <property type="match status" value="1"/>
</dbReference>
<feature type="chain" id="PRO_5009119270" evidence="3">
    <location>
        <begin position="20"/>
        <end position="645"/>
    </location>
</feature>
<evidence type="ECO:0000256" key="1">
    <source>
        <dbReference type="ARBA" id="ARBA00022729"/>
    </source>
</evidence>
<dbReference type="InterPro" id="IPR011990">
    <property type="entry name" value="TPR-like_helical_dom_sf"/>
</dbReference>
<keyword evidence="7" id="KW-1185">Reference proteome</keyword>
<protein>
    <submittedName>
        <fullName evidence="6">Uncharacterized protein</fullName>
    </submittedName>
</protein>
<dbReference type="InterPro" id="IPR036280">
    <property type="entry name" value="Multihaem_cyt_sf"/>
</dbReference>
<dbReference type="InterPro" id="IPR051829">
    <property type="entry name" value="Multiheme_Cytochr_ET"/>
</dbReference>
<gene>
    <name evidence="6" type="ORF">A3196_14020</name>
</gene>
<feature type="repeat" description="TPR" evidence="2">
    <location>
        <begin position="600"/>
        <end position="633"/>
    </location>
</feature>
<keyword evidence="1 3" id="KW-0732">Signal</keyword>
<dbReference type="GO" id="GO:0016491">
    <property type="term" value="F:oxidoreductase activity"/>
    <property type="evidence" value="ECO:0007669"/>
    <property type="project" value="TreeGrafter"/>
</dbReference>
<dbReference type="Pfam" id="PF13435">
    <property type="entry name" value="Cytochrome_C554"/>
    <property type="match status" value="2"/>
</dbReference>
<proteinExistence type="predicted"/>
<dbReference type="Pfam" id="PF09699">
    <property type="entry name" value="Paired_CXXCH_1"/>
    <property type="match status" value="1"/>
</dbReference>
<keyword evidence="2" id="KW-0802">TPR repeat</keyword>
<evidence type="ECO:0000259" key="5">
    <source>
        <dbReference type="Pfam" id="PF13435"/>
    </source>
</evidence>
<dbReference type="Proteomes" id="UP000094849">
    <property type="component" value="Unassembled WGS sequence"/>
</dbReference>
<dbReference type="PANTHER" id="PTHR35038:SF8">
    <property type="entry name" value="C-TYPE POLYHEME CYTOCHROME OMCC"/>
    <property type="match status" value="1"/>
</dbReference>
<dbReference type="InterPro" id="IPR019734">
    <property type="entry name" value="TPR_rpt"/>
</dbReference>
<dbReference type="SMART" id="SM00028">
    <property type="entry name" value="TPR"/>
    <property type="match status" value="2"/>
</dbReference>
<comment type="caution">
    <text evidence="6">The sequence shown here is derived from an EMBL/GenBank/DDBJ whole genome shotgun (WGS) entry which is preliminary data.</text>
</comment>
<feature type="domain" description="Doubled CXXCH motif" evidence="4">
    <location>
        <begin position="302"/>
        <end position="332"/>
    </location>
</feature>
<reference evidence="6 7" key="1">
    <citation type="submission" date="2016-03" db="EMBL/GenBank/DDBJ databases">
        <title>Chemosynthetic sulphur-oxidizing symbionts of marine invertebrate animals are capable of nitrogen fixation.</title>
        <authorList>
            <person name="Petersen J.M."/>
            <person name="Kemper A."/>
            <person name="Gruber-Vodicka H."/>
            <person name="Cardini U."/>
            <person name="Geest Mvander."/>
            <person name="Kleiner M."/>
            <person name="Bulgheresi S."/>
            <person name="Fussmann M."/>
            <person name="Herbold C."/>
            <person name="Seah B.K.B."/>
            <person name="Antony C.Paul."/>
            <person name="Liu D."/>
            <person name="Belitz A."/>
            <person name="Weber M."/>
        </authorList>
    </citation>
    <scope>NUCLEOTIDE SEQUENCE [LARGE SCALE GENOMIC DNA]</scope>
    <source>
        <strain evidence="6">G_D</strain>
    </source>
</reference>
<dbReference type="RefSeq" id="WP_069024976.1">
    <property type="nucleotide sequence ID" value="NZ_LVJZ01000003.1"/>
</dbReference>
<dbReference type="STRING" id="1818881.A3196_14020"/>
<feature type="signal peptide" evidence="3">
    <location>
        <begin position="1"/>
        <end position="19"/>
    </location>
</feature>
<dbReference type="InterPro" id="IPR010177">
    <property type="entry name" value="Paired_CXXCH_1"/>
</dbReference>
<dbReference type="Gene3D" id="1.25.40.10">
    <property type="entry name" value="Tetratricopeptide repeat domain"/>
    <property type="match status" value="1"/>
</dbReference>
<dbReference type="AlphaFoldDB" id="A0A1E2UW26"/>
<dbReference type="SUPFAM" id="SSF48452">
    <property type="entry name" value="TPR-like"/>
    <property type="match status" value="1"/>
</dbReference>
<dbReference type="PANTHER" id="PTHR35038">
    <property type="entry name" value="DISSIMILATORY SULFITE REDUCTASE SIRA"/>
    <property type="match status" value="1"/>
</dbReference>
<evidence type="ECO:0000259" key="4">
    <source>
        <dbReference type="Pfam" id="PF09699"/>
    </source>
</evidence>
<dbReference type="InterPro" id="IPR011989">
    <property type="entry name" value="ARM-like"/>
</dbReference>
<accession>A0A1E2UW26</accession>
<dbReference type="PROSITE" id="PS50005">
    <property type="entry name" value="TPR"/>
    <property type="match status" value="2"/>
</dbReference>
<dbReference type="Gene3D" id="1.10.1130.10">
    <property type="entry name" value="Flavocytochrome C3, Chain A"/>
    <property type="match status" value="3"/>
</dbReference>
<dbReference type="InterPro" id="IPR023155">
    <property type="entry name" value="Cyt_c-552/4"/>
</dbReference>
<evidence type="ECO:0000256" key="2">
    <source>
        <dbReference type="PROSITE-ProRule" id="PRU00339"/>
    </source>
</evidence>
<feature type="domain" description="Cytochrome c-552/4" evidence="5">
    <location>
        <begin position="31"/>
        <end position="56"/>
    </location>
</feature>
<feature type="domain" description="Cytochrome c-552/4" evidence="5">
    <location>
        <begin position="159"/>
        <end position="199"/>
    </location>
</feature>
<dbReference type="EMBL" id="LVJZ01000003">
    <property type="protein sequence ID" value="ODB98644.1"/>
    <property type="molecule type" value="Genomic_DNA"/>
</dbReference>
<evidence type="ECO:0000313" key="7">
    <source>
        <dbReference type="Proteomes" id="UP000094849"/>
    </source>
</evidence>
<feature type="repeat" description="TPR" evidence="2">
    <location>
        <begin position="566"/>
        <end position="599"/>
    </location>
</feature>
<dbReference type="Pfam" id="PF14559">
    <property type="entry name" value="TPR_19"/>
    <property type="match status" value="1"/>
</dbReference>